<feature type="signal peptide" evidence="5">
    <location>
        <begin position="1"/>
        <end position="22"/>
    </location>
</feature>
<dbReference type="InterPro" id="IPR024370">
    <property type="entry name" value="PBP_domain"/>
</dbReference>
<accession>A0A6J4HUV1</accession>
<evidence type="ECO:0000256" key="1">
    <source>
        <dbReference type="ARBA" id="ARBA00008725"/>
    </source>
</evidence>
<dbReference type="CDD" id="cd13565">
    <property type="entry name" value="PBP2_PstS"/>
    <property type="match status" value="1"/>
</dbReference>
<keyword evidence="5" id="KW-0732">Signal</keyword>
<dbReference type="Pfam" id="PF12849">
    <property type="entry name" value="PBP_like_2"/>
    <property type="match status" value="1"/>
</dbReference>
<dbReference type="GO" id="GO:0035435">
    <property type="term" value="P:phosphate ion transmembrane transport"/>
    <property type="evidence" value="ECO:0007669"/>
    <property type="project" value="InterPro"/>
</dbReference>
<dbReference type="PANTHER" id="PTHR42996:SF1">
    <property type="entry name" value="PHOSPHATE-BINDING PROTEIN PSTS"/>
    <property type="match status" value="1"/>
</dbReference>
<evidence type="ECO:0000313" key="7">
    <source>
        <dbReference type="EMBL" id="CAA9234577.1"/>
    </source>
</evidence>
<dbReference type="GO" id="GO:0043190">
    <property type="term" value="C:ATP-binding cassette (ABC) transporter complex"/>
    <property type="evidence" value="ECO:0007669"/>
    <property type="project" value="InterPro"/>
</dbReference>
<evidence type="ECO:0000259" key="6">
    <source>
        <dbReference type="Pfam" id="PF12849"/>
    </source>
</evidence>
<sequence length="359" mass="37062">MSHPRSARLIAVGLSLALGVTACGGSDPETSSPTAGGATNSTLAAATLNGSGATFPKAFYDAAIDGFKEVQASVTVNYGGGGSGKGRTDLQGGLVDFAGTDGLVKEADKAKFKGEFTYIPTVAAPITVSYNLSGVNDLTLDADTTAKIFQRDIKSWDDPAIKALNPTATLPSTPIIVAHRADGSGTTENFTGYLVKAAPSWKLKSGSTVEWPADTQAGNGNAGVAQIVKTQGGAVGYVDLSDANTQQLTYAKLKNKSGKAVEPTLEATTKALEGVELNPDLSYDPLDSANPDAYPIAAPTWMLAYKNQTDKAKGEALKAFLGYLVEDGQKLAEENDYAALPSSFTDKAKAAITTIVVPA</sequence>
<evidence type="ECO:0000256" key="4">
    <source>
        <dbReference type="PIRNR" id="PIRNR002756"/>
    </source>
</evidence>
<proteinExistence type="inferred from homology"/>
<dbReference type="PIRSF" id="PIRSF002756">
    <property type="entry name" value="PstS"/>
    <property type="match status" value="1"/>
</dbReference>
<dbReference type="EMBL" id="CADCSZ010000085">
    <property type="protein sequence ID" value="CAA9234577.1"/>
    <property type="molecule type" value="Genomic_DNA"/>
</dbReference>
<organism evidence="7">
    <name type="scientific">uncultured Acidimicrobiales bacterium</name>
    <dbReference type="NCBI Taxonomy" id="310071"/>
    <lineage>
        <taxon>Bacteria</taxon>
        <taxon>Bacillati</taxon>
        <taxon>Actinomycetota</taxon>
        <taxon>Acidimicrobiia</taxon>
        <taxon>Acidimicrobiales</taxon>
        <taxon>environmental samples</taxon>
    </lineage>
</organism>
<reference evidence="7" key="1">
    <citation type="submission" date="2020-02" db="EMBL/GenBank/DDBJ databases">
        <authorList>
            <person name="Meier V. D."/>
        </authorList>
    </citation>
    <scope>NUCLEOTIDE SEQUENCE</scope>
    <source>
        <strain evidence="7">AVDCRST_MAG76</strain>
    </source>
</reference>
<feature type="chain" id="PRO_5038532801" description="Phosphate-binding protein" evidence="5">
    <location>
        <begin position="23"/>
        <end position="359"/>
    </location>
</feature>
<evidence type="ECO:0000256" key="3">
    <source>
        <dbReference type="ARBA" id="ARBA00022592"/>
    </source>
</evidence>
<evidence type="ECO:0000256" key="5">
    <source>
        <dbReference type="SAM" id="SignalP"/>
    </source>
</evidence>
<comment type="similarity">
    <text evidence="1 4">Belongs to the PstS family.</text>
</comment>
<name>A0A6J4HUV1_9ACTN</name>
<gene>
    <name evidence="7" type="ORF">AVDCRST_MAG76-1435</name>
</gene>
<feature type="domain" description="PBP" evidence="6">
    <location>
        <begin position="39"/>
        <end position="326"/>
    </location>
</feature>
<protein>
    <recommendedName>
        <fullName evidence="4">Phosphate-binding protein</fullName>
    </recommendedName>
</protein>
<dbReference type="PANTHER" id="PTHR42996">
    <property type="entry name" value="PHOSPHATE-BINDING PROTEIN PSTS"/>
    <property type="match status" value="1"/>
</dbReference>
<dbReference type="InterPro" id="IPR050962">
    <property type="entry name" value="Phosphate-bind_PstS"/>
</dbReference>
<keyword evidence="3 4" id="KW-0592">Phosphate transport</keyword>
<dbReference type="InterPro" id="IPR005673">
    <property type="entry name" value="ABC_phos-bd_PstS"/>
</dbReference>
<dbReference type="AlphaFoldDB" id="A0A6J4HUV1"/>
<dbReference type="Gene3D" id="3.40.190.10">
    <property type="entry name" value="Periplasmic binding protein-like II"/>
    <property type="match status" value="2"/>
</dbReference>
<dbReference type="GO" id="GO:0042301">
    <property type="term" value="F:phosphate ion binding"/>
    <property type="evidence" value="ECO:0007669"/>
    <property type="project" value="InterPro"/>
</dbReference>
<dbReference type="SUPFAM" id="SSF53850">
    <property type="entry name" value="Periplasmic binding protein-like II"/>
    <property type="match status" value="1"/>
</dbReference>
<evidence type="ECO:0000256" key="2">
    <source>
        <dbReference type="ARBA" id="ARBA00022448"/>
    </source>
</evidence>
<keyword evidence="2 4" id="KW-0813">Transport</keyword>
<dbReference type="PROSITE" id="PS51257">
    <property type="entry name" value="PROKAR_LIPOPROTEIN"/>
    <property type="match status" value="1"/>
</dbReference>
<dbReference type="NCBIfam" id="TIGR00975">
    <property type="entry name" value="3a0107s03"/>
    <property type="match status" value="1"/>
</dbReference>